<reference evidence="12" key="3">
    <citation type="submission" date="2019-06" db="EMBL/GenBank/DDBJ databases">
        <title>Co-occurence of chitin degradation, pigmentation and bioactivity in marine Pseudoalteromonas.</title>
        <authorList>
            <person name="Sonnenschein E.C."/>
            <person name="Bech P.K."/>
        </authorList>
    </citation>
    <scope>NUCLEOTIDE SEQUENCE [LARGE SCALE GENOMIC DNA]</scope>
    <source>
        <strain evidence="12">S2676</strain>
    </source>
</reference>
<dbReference type="RefSeq" id="WP_052713104.1">
    <property type="nucleotide sequence ID" value="NZ_JXYA01000016.1"/>
</dbReference>
<dbReference type="Pfam" id="PF04545">
    <property type="entry name" value="Sigma70_r4"/>
    <property type="match status" value="1"/>
</dbReference>
<keyword evidence="2" id="KW-0805">Transcription regulation</keyword>
<evidence type="ECO:0000256" key="3">
    <source>
        <dbReference type="ARBA" id="ARBA00023082"/>
    </source>
</evidence>
<dbReference type="Pfam" id="PF04542">
    <property type="entry name" value="Sigma70_r2"/>
    <property type="match status" value="1"/>
</dbReference>
<evidence type="ECO:0000259" key="7">
    <source>
        <dbReference type="Pfam" id="PF04542"/>
    </source>
</evidence>
<dbReference type="Proteomes" id="UP000033452">
    <property type="component" value="Unassembled WGS sequence"/>
</dbReference>
<proteinExistence type="inferred from homology"/>
<keyword evidence="11" id="KW-1185">Reference proteome</keyword>
<evidence type="ECO:0000313" key="9">
    <source>
        <dbReference type="EMBL" id="KJZ10214.1"/>
    </source>
</evidence>
<feature type="domain" description="RNA polymerase sigma-70 region 2" evidence="7">
    <location>
        <begin position="62"/>
        <end position="124"/>
    </location>
</feature>
<name>A0A0F4QS70_9GAMM</name>
<dbReference type="InterPro" id="IPR014284">
    <property type="entry name" value="RNA_pol_sigma-70_dom"/>
</dbReference>
<dbReference type="Gene3D" id="1.10.1740.10">
    <property type="match status" value="1"/>
</dbReference>
<feature type="region of interest" description="Disordered" evidence="6">
    <location>
        <begin position="1"/>
        <end position="29"/>
    </location>
</feature>
<evidence type="ECO:0000256" key="5">
    <source>
        <dbReference type="ARBA" id="ARBA00023163"/>
    </source>
</evidence>
<dbReference type="InterPro" id="IPR039425">
    <property type="entry name" value="RNA_pol_sigma-70-like"/>
</dbReference>
<keyword evidence="4" id="KW-0238">DNA-binding</keyword>
<accession>A0A0F4QS70</accession>
<evidence type="ECO:0000256" key="4">
    <source>
        <dbReference type="ARBA" id="ARBA00023125"/>
    </source>
</evidence>
<dbReference type="InterPro" id="IPR013324">
    <property type="entry name" value="RNA_pol_sigma_r3/r4-like"/>
</dbReference>
<evidence type="ECO:0000259" key="8">
    <source>
        <dbReference type="Pfam" id="PF04545"/>
    </source>
</evidence>
<evidence type="ECO:0000256" key="6">
    <source>
        <dbReference type="SAM" id="MobiDB-lite"/>
    </source>
</evidence>
<dbReference type="PATRIC" id="fig|43658.5.peg.1745"/>
<dbReference type="NCBIfam" id="TIGR02937">
    <property type="entry name" value="sigma70-ECF"/>
    <property type="match status" value="1"/>
</dbReference>
<dbReference type="InterPro" id="IPR036388">
    <property type="entry name" value="WH-like_DNA-bd_sf"/>
</dbReference>
<feature type="domain" description="RNA polymerase sigma-70 region 4" evidence="8">
    <location>
        <begin position="165"/>
        <end position="211"/>
    </location>
</feature>
<dbReference type="InterPro" id="IPR013325">
    <property type="entry name" value="RNA_pol_sigma_r2"/>
</dbReference>
<comment type="caution">
    <text evidence="9">The sequence shown here is derived from an EMBL/GenBank/DDBJ whole genome shotgun (WGS) entry which is preliminary data.</text>
</comment>
<reference evidence="9 11" key="1">
    <citation type="journal article" date="2015" name="BMC Genomics">
        <title>Genome mining reveals unlocked bioactive potential of marine Gram-negative bacteria.</title>
        <authorList>
            <person name="Machado H."/>
            <person name="Sonnenschein E.C."/>
            <person name="Melchiorsen J."/>
            <person name="Gram L."/>
        </authorList>
    </citation>
    <scope>NUCLEOTIDE SEQUENCE [LARGE SCALE GENOMIC DNA]</scope>
    <source>
        <strain evidence="9 11">S2471</strain>
    </source>
</reference>
<sequence>MIEKSRQQSTETPQGSVMKDVAATQTSEQRLLSPEQQAQLCDWMHRIAKQRDRKAFACLFKWFAPKVLHLGRQRFGDASQAQELLQESMANVWRKAHLFNAEKGAVTTWIYTLVRNQSFDMLRKMQTNREDNLSEDIWQQHSNERDDSAEFSDHLLDRQLVEYVEKLPEEQKNVVKGIYFQELSQEELANQLGIPLGTVKSRLRLALGKLKAHMGEHHD</sequence>
<evidence type="ECO:0000313" key="11">
    <source>
        <dbReference type="Proteomes" id="UP000033452"/>
    </source>
</evidence>
<dbReference type="GO" id="GO:0003677">
    <property type="term" value="F:DNA binding"/>
    <property type="evidence" value="ECO:0007669"/>
    <property type="project" value="UniProtKB-KW"/>
</dbReference>
<keyword evidence="3" id="KW-0731">Sigma factor</keyword>
<dbReference type="GO" id="GO:0016987">
    <property type="term" value="F:sigma factor activity"/>
    <property type="evidence" value="ECO:0007669"/>
    <property type="project" value="UniProtKB-KW"/>
</dbReference>
<reference evidence="10" key="4">
    <citation type="submission" date="2019-09" db="EMBL/GenBank/DDBJ databases">
        <title>Co-occurence of chitin degradation, pigmentation and bioactivity in marine Pseudoalteromonas.</title>
        <authorList>
            <person name="Sonnenschein E.C."/>
            <person name="Bech P.K."/>
        </authorList>
    </citation>
    <scope>NUCLEOTIDE SEQUENCE</scope>
    <source>
        <strain evidence="10">S2676</strain>
    </source>
</reference>
<dbReference type="GO" id="GO:0006352">
    <property type="term" value="P:DNA-templated transcription initiation"/>
    <property type="evidence" value="ECO:0007669"/>
    <property type="project" value="InterPro"/>
</dbReference>
<dbReference type="EMBL" id="PNCI01000007">
    <property type="protein sequence ID" value="TMP32021.1"/>
    <property type="molecule type" value="Genomic_DNA"/>
</dbReference>
<evidence type="ECO:0000313" key="10">
    <source>
        <dbReference type="EMBL" id="TMP32021.1"/>
    </source>
</evidence>
<dbReference type="AlphaFoldDB" id="A0A0F4QS70"/>
<keyword evidence="5" id="KW-0804">Transcription</keyword>
<protein>
    <submittedName>
        <fullName evidence="9">RNA polymerase sigma factor</fullName>
    </submittedName>
    <submittedName>
        <fullName evidence="10">RNA polymerase subunit sigma</fullName>
    </submittedName>
</protein>
<dbReference type="PANTHER" id="PTHR43133:SF62">
    <property type="entry name" value="RNA POLYMERASE SIGMA FACTOR SIGZ"/>
    <property type="match status" value="1"/>
</dbReference>
<evidence type="ECO:0000256" key="1">
    <source>
        <dbReference type="ARBA" id="ARBA00010641"/>
    </source>
</evidence>
<dbReference type="SUPFAM" id="SSF88659">
    <property type="entry name" value="Sigma3 and sigma4 domains of RNA polymerase sigma factors"/>
    <property type="match status" value="1"/>
</dbReference>
<evidence type="ECO:0000256" key="2">
    <source>
        <dbReference type="ARBA" id="ARBA00023015"/>
    </source>
</evidence>
<gene>
    <name evidence="10" type="ORF">CWB99_03395</name>
    <name evidence="9" type="ORF">TW77_08305</name>
</gene>
<dbReference type="EMBL" id="JXYA01000016">
    <property type="protein sequence ID" value="KJZ10214.1"/>
    <property type="molecule type" value="Genomic_DNA"/>
</dbReference>
<dbReference type="SUPFAM" id="SSF88946">
    <property type="entry name" value="Sigma2 domain of RNA polymerase sigma factors"/>
    <property type="match status" value="1"/>
</dbReference>
<organism evidence="9 11">
    <name type="scientific">Pseudoalteromonas rubra</name>
    <dbReference type="NCBI Taxonomy" id="43658"/>
    <lineage>
        <taxon>Bacteria</taxon>
        <taxon>Pseudomonadati</taxon>
        <taxon>Pseudomonadota</taxon>
        <taxon>Gammaproteobacteria</taxon>
        <taxon>Alteromonadales</taxon>
        <taxon>Pseudoalteromonadaceae</taxon>
        <taxon>Pseudoalteromonas</taxon>
    </lineage>
</organism>
<dbReference type="Proteomes" id="UP000310249">
    <property type="component" value="Unassembled WGS sequence"/>
</dbReference>
<dbReference type="PANTHER" id="PTHR43133">
    <property type="entry name" value="RNA POLYMERASE ECF-TYPE SIGMA FACTO"/>
    <property type="match status" value="1"/>
</dbReference>
<reference evidence="10 12" key="2">
    <citation type="submission" date="2018-01" db="EMBL/GenBank/DDBJ databases">
        <authorList>
            <person name="Paulsen S."/>
            <person name="Gram L.K."/>
        </authorList>
    </citation>
    <scope>NUCLEOTIDE SEQUENCE [LARGE SCALE GENOMIC DNA]</scope>
    <source>
        <strain evidence="10 12">S2676</strain>
    </source>
</reference>
<dbReference type="InterPro" id="IPR007627">
    <property type="entry name" value="RNA_pol_sigma70_r2"/>
</dbReference>
<dbReference type="InterPro" id="IPR007630">
    <property type="entry name" value="RNA_pol_sigma70_r4"/>
</dbReference>
<dbReference type="OrthoDB" id="9784272at2"/>
<comment type="similarity">
    <text evidence="1">Belongs to the sigma-70 factor family. ECF subfamily.</text>
</comment>
<evidence type="ECO:0000313" key="12">
    <source>
        <dbReference type="Proteomes" id="UP000310249"/>
    </source>
</evidence>
<dbReference type="Gene3D" id="1.10.10.10">
    <property type="entry name" value="Winged helix-like DNA-binding domain superfamily/Winged helix DNA-binding domain"/>
    <property type="match status" value="1"/>
</dbReference>
<dbReference type="CDD" id="cd06171">
    <property type="entry name" value="Sigma70_r4"/>
    <property type="match status" value="1"/>
</dbReference>